<evidence type="ECO:0000256" key="2">
    <source>
        <dbReference type="ARBA" id="ARBA00022448"/>
    </source>
</evidence>
<dbReference type="PROSITE" id="PS50893">
    <property type="entry name" value="ABC_TRANSPORTER_2"/>
    <property type="match status" value="1"/>
</dbReference>
<evidence type="ECO:0000259" key="7">
    <source>
        <dbReference type="PROSITE" id="PS50893"/>
    </source>
</evidence>
<dbReference type="RefSeq" id="WP_183965241.1">
    <property type="nucleotide sequence ID" value="NZ_BAABEW010000017.1"/>
</dbReference>
<proteinExistence type="inferred from homology"/>
<reference evidence="8 9" key="1">
    <citation type="submission" date="2020-08" db="EMBL/GenBank/DDBJ databases">
        <title>Genomic Encyclopedia of Type Strains, Phase IV (KMG-IV): sequencing the most valuable type-strain genomes for metagenomic binning, comparative biology and taxonomic classification.</title>
        <authorList>
            <person name="Goeker M."/>
        </authorList>
    </citation>
    <scope>NUCLEOTIDE SEQUENCE [LARGE SCALE GENOMIC DNA]</scope>
    <source>
        <strain evidence="8 9">DSM 29781</strain>
    </source>
</reference>
<dbReference type="Pfam" id="PF00005">
    <property type="entry name" value="ABC_tran"/>
    <property type="match status" value="1"/>
</dbReference>
<evidence type="ECO:0000256" key="5">
    <source>
        <dbReference type="ARBA" id="ARBA00022741"/>
    </source>
</evidence>
<dbReference type="GO" id="GO:0015833">
    <property type="term" value="P:peptide transport"/>
    <property type="evidence" value="ECO:0007669"/>
    <property type="project" value="InterPro"/>
</dbReference>
<evidence type="ECO:0000256" key="3">
    <source>
        <dbReference type="ARBA" id="ARBA00022475"/>
    </source>
</evidence>
<dbReference type="InterPro" id="IPR017871">
    <property type="entry name" value="ABC_transporter-like_CS"/>
</dbReference>
<feature type="domain" description="ABC transporter" evidence="7">
    <location>
        <begin position="18"/>
        <end position="258"/>
    </location>
</feature>
<dbReference type="GO" id="GO:0055085">
    <property type="term" value="P:transmembrane transport"/>
    <property type="evidence" value="ECO:0007669"/>
    <property type="project" value="UniProtKB-ARBA"/>
</dbReference>
<dbReference type="GO" id="GO:0005524">
    <property type="term" value="F:ATP binding"/>
    <property type="evidence" value="ECO:0007669"/>
    <property type="project" value="UniProtKB-KW"/>
</dbReference>
<dbReference type="Proteomes" id="UP000532440">
    <property type="component" value="Unassembled WGS sequence"/>
</dbReference>
<keyword evidence="9" id="KW-1185">Reference proteome</keyword>
<comment type="caution">
    <text evidence="8">The sequence shown here is derived from an EMBL/GenBank/DDBJ whole genome shotgun (WGS) entry which is preliminary data.</text>
</comment>
<dbReference type="Gene3D" id="3.40.50.300">
    <property type="entry name" value="P-loop containing nucleotide triphosphate hydrolases"/>
    <property type="match status" value="1"/>
</dbReference>
<dbReference type="PROSITE" id="PS00211">
    <property type="entry name" value="ABC_TRANSPORTER_1"/>
    <property type="match status" value="1"/>
</dbReference>
<name>A0A7W8HFN0_9BURK</name>
<dbReference type="Pfam" id="PF08352">
    <property type="entry name" value="oligo_HPY"/>
    <property type="match status" value="1"/>
</dbReference>
<dbReference type="SUPFAM" id="SSF52540">
    <property type="entry name" value="P-loop containing nucleoside triphosphate hydrolases"/>
    <property type="match status" value="1"/>
</dbReference>
<keyword evidence="4" id="KW-0472">Membrane</keyword>
<evidence type="ECO:0000256" key="1">
    <source>
        <dbReference type="ARBA" id="ARBA00005417"/>
    </source>
</evidence>
<dbReference type="CDD" id="cd03257">
    <property type="entry name" value="ABC_NikE_OppD_transporters"/>
    <property type="match status" value="1"/>
</dbReference>
<dbReference type="PANTHER" id="PTHR43776">
    <property type="entry name" value="TRANSPORT ATP-BINDING PROTEIN"/>
    <property type="match status" value="1"/>
</dbReference>
<gene>
    <name evidence="8" type="ORF">HNQ70_001198</name>
</gene>
<keyword evidence="5" id="KW-0547">Nucleotide-binding</keyword>
<dbReference type="PANTHER" id="PTHR43776:SF7">
    <property type="entry name" value="D,D-DIPEPTIDE TRANSPORT ATP-BINDING PROTEIN DDPF-RELATED"/>
    <property type="match status" value="1"/>
</dbReference>
<keyword evidence="3" id="KW-1003">Cell membrane</keyword>
<keyword evidence="4" id="KW-0997">Cell inner membrane</keyword>
<comment type="similarity">
    <text evidence="1">Belongs to the ABC transporter superfamily.</text>
</comment>
<protein>
    <submittedName>
        <fullName evidence="8">Oligopeptide/dipeptide ABC transporter ATP-binding protein</fullName>
    </submittedName>
</protein>
<dbReference type="NCBIfam" id="NF008453">
    <property type="entry name" value="PRK11308.1"/>
    <property type="match status" value="1"/>
</dbReference>
<accession>A0A7W8HFN0</accession>
<dbReference type="InterPro" id="IPR050319">
    <property type="entry name" value="ABC_transp_ATP-bind"/>
</dbReference>
<evidence type="ECO:0000313" key="9">
    <source>
        <dbReference type="Proteomes" id="UP000532440"/>
    </source>
</evidence>
<sequence length="362" mass="40418">MTTEPLLSVRGLVKHFPIKRGVVFSKTVGQVRAVDDVSFDIARGETLALVGESGCGKSTTGRLILKLMEPTGGSVRFQGQEIANLKADEMRRMRRHLQIIFQDPYASLNPRMRIQDILLEPMQVHEIGTPAEREEKVRELLELVGLPPEFARRYPHQFSGGQRQRIGIARALTVNPELIVCDEPVSALDVSIQAQVVNLLQNLQQRFGLSYLFIAHDLAVVKHISDRVAVMYLGKLVEIADKKTLYARPLHPYTQALLSAIPRPDPHAERQRMILAGDVPSAMKPPPGCRFNTRCPHAQERCRTEEPVLRDAAPGHRVACHFYETLPTPVGVAITPVNALGNFSIRLDAFERAVKERSTELA</sequence>
<dbReference type="InterPro" id="IPR013563">
    <property type="entry name" value="Oligopep_ABC_C"/>
</dbReference>
<dbReference type="InterPro" id="IPR003593">
    <property type="entry name" value="AAA+_ATPase"/>
</dbReference>
<dbReference type="SMART" id="SM00382">
    <property type="entry name" value="AAA"/>
    <property type="match status" value="1"/>
</dbReference>
<dbReference type="NCBIfam" id="TIGR01727">
    <property type="entry name" value="oligo_HPY"/>
    <property type="match status" value="1"/>
</dbReference>
<organism evidence="8 9">
    <name type="scientific">Quisquiliibacterium transsilvanicum</name>
    <dbReference type="NCBI Taxonomy" id="1549638"/>
    <lineage>
        <taxon>Bacteria</taxon>
        <taxon>Pseudomonadati</taxon>
        <taxon>Pseudomonadota</taxon>
        <taxon>Betaproteobacteria</taxon>
        <taxon>Burkholderiales</taxon>
        <taxon>Burkholderiaceae</taxon>
        <taxon>Quisquiliibacterium</taxon>
    </lineage>
</organism>
<evidence type="ECO:0000313" key="8">
    <source>
        <dbReference type="EMBL" id="MBB5271194.1"/>
    </source>
</evidence>
<dbReference type="AlphaFoldDB" id="A0A7W8HFN0"/>
<dbReference type="FunFam" id="3.40.50.300:FF:000016">
    <property type="entry name" value="Oligopeptide ABC transporter ATP-binding component"/>
    <property type="match status" value="1"/>
</dbReference>
<evidence type="ECO:0000256" key="4">
    <source>
        <dbReference type="ARBA" id="ARBA00022519"/>
    </source>
</evidence>
<dbReference type="EMBL" id="JACHGB010000002">
    <property type="protein sequence ID" value="MBB5271194.1"/>
    <property type="molecule type" value="Genomic_DNA"/>
</dbReference>
<keyword evidence="6 8" id="KW-0067">ATP-binding</keyword>
<keyword evidence="2" id="KW-0813">Transport</keyword>
<dbReference type="InterPro" id="IPR003439">
    <property type="entry name" value="ABC_transporter-like_ATP-bd"/>
</dbReference>
<dbReference type="GO" id="GO:0016887">
    <property type="term" value="F:ATP hydrolysis activity"/>
    <property type="evidence" value="ECO:0007669"/>
    <property type="project" value="InterPro"/>
</dbReference>
<evidence type="ECO:0000256" key="6">
    <source>
        <dbReference type="ARBA" id="ARBA00022840"/>
    </source>
</evidence>
<dbReference type="InterPro" id="IPR027417">
    <property type="entry name" value="P-loop_NTPase"/>
</dbReference>